<reference evidence="5" key="1">
    <citation type="submission" date="2016-10" db="EMBL/GenBank/DDBJ databases">
        <authorList>
            <person name="Varghese N."/>
            <person name="Submissions S."/>
        </authorList>
    </citation>
    <scope>NUCLEOTIDE SEQUENCE [LARGE SCALE GENOMIC DNA]</scope>
    <source>
        <strain evidence="5">DSM 1551</strain>
    </source>
</reference>
<dbReference type="InterPro" id="IPR000421">
    <property type="entry name" value="FA58C"/>
</dbReference>
<dbReference type="InterPro" id="IPR024240">
    <property type="entry name" value="NAGLU_N"/>
</dbReference>
<dbReference type="PANTHER" id="PTHR12872">
    <property type="entry name" value="ALPHA-N-ACETYLGLUCOSAMINIDASE"/>
    <property type="match status" value="1"/>
</dbReference>
<gene>
    <name evidence="4" type="ORF">SAMN04489758_11644</name>
</gene>
<evidence type="ECO:0000259" key="3">
    <source>
        <dbReference type="PROSITE" id="PS50022"/>
    </source>
</evidence>
<dbReference type="InterPro" id="IPR008979">
    <property type="entry name" value="Galactose-bd-like_sf"/>
</dbReference>
<dbReference type="PANTHER" id="PTHR12872:SF1">
    <property type="entry name" value="ALPHA-N-ACETYLGLUCOSAMINIDASE"/>
    <property type="match status" value="1"/>
</dbReference>
<dbReference type="Gene3D" id="2.60.120.260">
    <property type="entry name" value="Galactose-binding domain-like"/>
    <property type="match status" value="5"/>
</dbReference>
<dbReference type="Pfam" id="PF12971">
    <property type="entry name" value="NAGLU_N"/>
    <property type="match status" value="1"/>
</dbReference>
<keyword evidence="2" id="KW-0732">Signal</keyword>
<dbReference type="InterPro" id="IPR024732">
    <property type="entry name" value="NAGLU_C"/>
</dbReference>
<dbReference type="Gene3D" id="3.30.379.10">
    <property type="entry name" value="Chitobiase/beta-hexosaminidase domain 2-like"/>
    <property type="match status" value="1"/>
</dbReference>
<dbReference type="Gene3D" id="1.20.120.670">
    <property type="entry name" value="N-acetyl-b-d-glucoasminidase"/>
    <property type="match status" value="1"/>
</dbReference>
<evidence type="ECO:0000256" key="1">
    <source>
        <dbReference type="ARBA" id="ARBA00022801"/>
    </source>
</evidence>
<protein>
    <submittedName>
        <fullName evidence="4">F5/8 type C domain-containing protein</fullName>
    </submittedName>
</protein>
<feature type="signal peptide" evidence="2">
    <location>
        <begin position="1"/>
        <end position="28"/>
    </location>
</feature>
<dbReference type="Gene3D" id="3.20.20.80">
    <property type="entry name" value="Glycosidases"/>
    <property type="match status" value="1"/>
</dbReference>
<dbReference type="Pfam" id="PF12972">
    <property type="entry name" value="NAGLU_C"/>
    <property type="match status" value="1"/>
</dbReference>
<feature type="non-terminal residue" evidence="4">
    <location>
        <position position="1651"/>
    </location>
</feature>
<keyword evidence="5" id="KW-1185">Reference proteome</keyword>
<organism evidence="4 5">
    <name type="scientific">Thomasclavelia cocleata</name>
    <dbReference type="NCBI Taxonomy" id="69824"/>
    <lineage>
        <taxon>Bacteria</taxon>
        <taxon>Bacillati</taxon>
        <taxon>Bacillota</taxon>
        <taxon>Erysipelotrichia</taxon>
        <taxon>Erysipelotrichales</taxon>
        <taxon>Coprobacillaceae</taxon>
        <taxon>Thomasclavelia</taxon>
    </lineage>
</organism>
<dbReference type="InterPro" id="IPR007781">
    <property type="entry name" value="NAGLU"/>
</dbReference>
<feature type="domain" description="F5/8 type C" evidence="3">
    <location>
        <begin position="1393"/>
        <end position="1546"/>
    </location>
</feature>
<dbReference type="GO" id="GO:0005975">
    <property type="term" value="P:carbohydrate metabolic process"/>
    <property type="evidence" value="ECO:0007669"/>
    <property type="project" value="UniProtKB-ARBA"/>
</dbReference>
<dbReference type="SUPFAM" id="SSF49785">
    <property type="entry name" value="Galactose-binding domain-like"/>
    <property type="match status" value="4"/>
</dbReference>
<dbReference type="GeneID" id="78288497"/>
<dbReference type="InterPro" id="IPR029018">
    <property type="entry name" value="Hex-like_dom2"/>
</dbReference>
<sequence length="1651" mass="185233">MKKFLYKSLTTFLSLVIALSLVSTRGIMIDAAEDELVNVALGGSISATHQNNSYPASKAIDGIINTSSYWDSGAVDIDNGEKAYLTLDLQKEYDLEKIVLFTYPGNLWAQTTPRQYRYTVEISVDNQTWQTVGVKTEGNSTEMGDTYNLSPVKLARYVRVQFDGSNCIQNNTDNEQIMHLLELQTWAKVEKEPEGALENIAKAEDFTLVGTSSGYSESSICDGNLNTLWATGSWDTVPTFTYTVPRDNTKPIRKISLDFEGGQHAPDRIVDITLEVLYKGEMEKEIIETKQAFSFLDQYNYEFEGTTEIDQIYVTLSNPKLHSGNQVLFTPAFAEVGIYVDKEGTAPNMSKFVNVAPNATVMPFEGANPETDSARLVDKDYGTLFTFHRGAFSALENKEVSVTLDLGKEDYDVNAFEIAFEKSKSLTDTFTYTYSIYTQKVGDEDWTKQVDHAKATRLAGDNIKTHFVAENDETIKVNKVKIVLDDMTATGWPSMAEFKIFAVEKLNIDGNIAFNKPTHTNTNQANSANITDGKPSSNWTGIYYPGYVDIDLEKNYNLDGLKVYLPTTGYSQYDIYTSMNGENFTKIYSKIDTNSTPVDGDVIDLSSIENREARIVRVYVNYQSGTSTNVSINEVKIYGEESGTEIQKSAPVEVVDFDDTEYAATITNDMVIEEVKGIITRQIGAEYVNWFSFDLNDNPNGTGYDYFDLSEKDGKIHIVGNNGVSLATGLNHYLKYYLNVNISQVGNQVSMPNEIVSLKGKTVYKETKMPVRYAYNYCTHSYSMPFCGEKEWRDELDWLALNGVNLVLDMTGQEEVWRRFLEEIGYSQDEAKDFIAGPAYYAWAYMANLSNYGGPVHNTWFGERVDLARKNQFAMRKLGMKPIMQGYSGMVPTDIEAKDSDTKGSVIAQGIWNGFQRPSMLKTTDPIYNEYAKLYYKIQKDVFGDVTNYYATDPFHEGGITGGMNPKDISEIVLDEMIDFDSDAVWVIQSWQANPTPALLQGIGDRKEHALILDLWAEKDPRWDGNSVYGYNFPEEFGNTPWVWCLLNNFGGRPGLKGYMDVLINDFPAAYNSTEHMAGIGITPEASYNNPVIYDLFFELIWVDDATKPLEKIDKDIWINDYITRRYGAASDSAKQAWDILMETVYNSQINNNGEGPVCSVVNARPGLDINNVSCCDSTLIKYDKVKLEEAVALLLEDYDLFSGSEGYRYDLASVLLQVLANTAQEYQKKMSSAYRADDLESFEKYATIFMEIIDETDLIASTQETTMVGTWIEQAKALAKNADEFSKELYEFNARSLITTWGSKYQANSLHDYSNRQWSGLTTDLYKKRWQLWIDERVKELKGEEATTIDWFEVEWQWANSNNEYSTVPAVLDMKAETQNILTKYSMINIPKSPAEDNSRDLKIDNWEVTAGSEQSQTGSEGPATNLIDNNASTIWHSVWSGTDMSNIWVNIHMPKAALVDGLRYQPRSNGGNGTITGYIIEVSLNNGETYHEVTSGTWAGNSEWKIATFIQEEITDIRLKVTSAKSDSSSKNFGSGAEIRLTGPVDKNQLENLINKANNIDLSLYTKETADILTEALIQAQNIVNNEDALQAEVDKVIQALTNAIDGLEIKTDSTVSKAALQIAVEMAGNVTEEQLDKVVPAVVTEFNA</sequence>
<keyword evidence="1" id="KW-0378">Hydrolase</keyword>
<dbReference type="EMBL" id="FOIN01000016">
    <property type="protein sequence ID" value="SET52790.1"/>
    <property type="molecule type" value="Genomic_DNA"/>
</dbReference>
<feature type="domain" description="F5/8 type C" evidence="3">
    <location>
        <begin position="495"/>
        <end position="640"/>
    </location>
</feature>
<dbReference type="Pfam" id="PF00754">
    <property type="entry name" value="F5_F8_type_C"/>
    <property type="match status" value="3"/>
</dbReference>
<dbReference type="Proteomes" id="UP000198558">
    <property type="component" value="Unassembled WGS sequence"/>
</dbReference>
<dbReference type="Pfam" id="PF05089">
    <property type="entry name" value="NAGLU"/>
    <property type="match status" value="1"/>
</dbReference>
<dbReference type="RefSeq" id="WP_092354056.1">
    <property type="nucleotide sequence ID" value="NZ_FOIN01000016.1"/>
</dbReference>
<dbReference type="Gene3D" id="1.20.1270.90">
    <property type="entry name" value="AF1782-like"/>
    <property type="match status" value="1"/>
</dbReference>
<feature type="domain" description="F5/8 type C" evidence="3">
    <location>
        <begin position="24"/>
        <end position="160"/>
    </location>
</feature>
<dbReference type="GO" id="GO:0016787">
    <property type="term" value="F:hydrolase activity"/>
    <property type="evidence" value="ECO:0007669"/>
    <property type="project" value="UniProtKB-KW"/>
</dbReference>
<evidence type="ECO:0000256" key="2">
    <source>
        <dbReference type="SAM" id="SignalP"/>
    </source>
</evidence>
<dbReference type="InterPro" id="IPR024733">
    <property type="entry name" value="NAGLU_tim-barrel"/>
</dbReference>
<dbReference type="PROSITE" id="PS50022">
    <property type="entry name" value="FA58C_3"/>
    <property type="match status" value="3"/>
</dbReference>
<proteinExistence type="predicted"/>
<accession>A0A1I0F422</accession>
<name>A0A1I0F422_9FIRM</name>
<feature type="chain" id="PRO_5039098914" evidence="2">
    <location>
        <begin position="29"/>
        <end position="1651"/>
    </location>
</feature>
<evidence type="ECO:0000313" key="4">
    <source>
        <dbReference type="EMBL" id="SET52790.1"/>
    </source>
</evidence>
<evidence type="ECO:0000313" key="5">
    <source>
        <dbReference type="Proteomes" id="UP000198558"/>
    </source>
</evidence>